<evidence type="ECO:0000256" key="10">
    <source>
        <dbReference type="ARBA" id="ARBA00023002"/>
    </source>
</evidence>
<feature type="binding site" evidence="14">
    <location>
        <position position="110"/>
    </location>
    <ligand>
        <name>substrate</name>
    </ligand>
</feature>
<keyword evidence="13 14" id="KW-0100">Branched-chain amino acid biosynthesis</keyword>
<dbReference type="PANTHER" id="PTHR42979">
    <property type="entry name" value="3-ISOPROPYLMALATE DEHYDROGENASE"/>
    <property type="match status" value="1"/>
</dbReference>
<feature type="domain" description="Isopropylmalate dehydrogenase-like" evidence="16">
    <location>
        <begin position="4"/>
        <end position="358"/>
    </location>
</feature>
<dbReference type="InterPro" id="IPR004429">
    <property type="entry name" value="Isopropylmalate_DH"/>
</dbReference>
<feature type="binding site" evidence="14">
    <location>
        <begin position="287"/>
        <end position="299"/>
    </location>
    <ligand>
        <name>NAD(+)</name>
        <dbReference type="ChEBI" id="CHEBI:57540"/>
    </ligand>
</feature>
<dbReference type="Pfam" id="PF00180">
    <property type="entry name" value="Iso_dh"/>
    <property type="match status" value="1"/>
</dbReference>
<sequence length="362" mass="38984">MLKHIAVLPGDGIGPEITDGAVAVLQAVAQKFGHTFTFENLPIGLCALEVADDPLPRSTIDKCLASDSVLLGAVGGAVNDPRYNALPAEKRPETGLLKIRKAMGLYSNIRPARLWAALADASPLKRELVEKGIEIIVVRELTGGIYFGERGRYEDETMGETAWDTEKYSVKEVERITRIACELAMKRKKQVISVDKANVLESSRLWRKTVHAYAGKHFPEVTVTDMLVDNAAMQIVKNPAQFDILLTSNMFGDILSDEAAQVTGSIGMLASSSLGDTTCGLYEPIHGSAPDIAGQDVANPIATILAAAMMLRDSFVMQKECAAVEAAVGKVLSMGYRTADIMSAGMKQVGCKEMARLIAENV</sequence>
<dbReference type="HAMAP" id="MF_01033">
    <property type="entry name" value="LeuB_type1"/>
    <property type="match status" value="1"/>
</dbReference>
<proteinExistence type="inferred from homology"/>
<evidence type="ECO:0000256" key="8">
    <source>
        <dbReference type="ARBA" id="ARBA00022723"/>
    </source>
</evidence>
<dbReference type="AlphaFoldDB" id="A0A9D2DWG2"/>
<keyword evidence="9 14" id="KW-0460">Magnesium</keyword>
<dbReference type="GO" id="GO:0051287">
    <property type="term" value="F:NAD binding"/>
    <property type="evidence" value="ECO:0007669"/>
    <property type="project" value="InterPro"/>
</dbReference>
<keyword evidence="8 14" id="KW-0479">Metal-binding</keyword>
<dbReference type="FunFam" id="3.40.718.10:FF:000006">
    <property type="entry name" value="3-isopropylmalate dehydrogenase"/>
    <property type="match status" value="1"/>
</dbReference>
<evidence type="ECO:0000259" key="16">
    <source>
        <dbReference type="SMART" id="SM01329"/>
    </source>
</evidence>
<evidence type="ECO:0000256" key="1">
    <source>
        <dbReference type="ARBA" id="ARBA00000624"/>
    </source>
</evidence>
<comment type="function">
    <text evidence="14 15">Catalyzes the oxidation of 3-carboxy-2-hydroxy-4-methylpentanoate (3-isopropylmalate) to 3-carboxy-4-methyl-2-oxopentanoate. The product decarboxylates to 4-methyl-2 oxopentanoate.</text>
</comment>
<evidence type="ECO:0000256" key="15">
    <source>
        <dbReference type="RuleBase" id="RU004445"/>
    </source>
</evidence>
<keyword evidence="12 14" id="KW-0464">Manganese</keyword>
<keyword evidence="6 14" id="KW-0432">Leucine biosynthesis</keyword>
<evidence type="ECO:0000256" key="9">
    <source>
        <dbReference type="ARBA" id="ARBA00022842"/>
    </source>
</evidence>
<reference evidence="17" key="1">
    <citation type="journal article" date="2021" name="PeerJ">
        <title>Extensive microbial diversity within the chicken gut microbiome revealed by metagenomics and culture.</title>
        <authorList>
            <person name="Gilroy R."/>
            <person name="Ravi A."/>
            <person name="Getino M."/>
            <person name="Pursley I."/>
            <person name="Horton D.L."/>
            <person name="Alikhan N.F."/>
            <person name="Baker D."/>
            <person name="Gharbi K."/>
            <person name="Hall N."/>
            <person name="Watson M."/>
            <person name="Adriaenssens E.M."/>
            <person name="Foster-Nyarko E."/>
            <person name="Jarju S."/>
            <person name="Secka A."/>
            <person name="Antonio M."/>
            <person name="Oren A."/>
            <person name="Chaudhuri R.R."/>
            <person name="La Ragione R."/>
            <person name="Hildebrand F."/>
            <person name="Pallen M.J."/>
        </authorList>
    </citation>
    <scope>NUCLEOTIDE SEQUENCE</scope>
    <source>
        <strain evidence="17">CHK33-5263</strain>
    </source>
</reference>
<evidence type="ECO:0000256" key="6">
    <source>
        <dbReference type="ARBA" id="ARBA00022430"/>
    </source>
</evidence>
<feature type="binding site" evidence="14">
    <location>
        <position position="253"/>
    </location>
    <ligand>
        <name>Mg(2+)</name>
        <dbReference type="ChEBI" id="CHEBI:18420"/>
    </ligand>
</feature>
<dbReference type="Proteomes" id="UP000824044">
    <property type="component" value="Unassembled WGS sequence"/>
</dbReference>
<evidence type="ECO:0000256" key="5">
    <source>
        <dbReference type="ARBA" id="ARBA00011738"/>
    </source>
</evidence>
<feature type="site" description="Important for catalysis" evidence="14">
    <location>
        <position position="146"/>
    </location>
</feature>
<evidence type="ECO:0000256" key="3">
    <source>
        <dbReference type="ARBA" id="ARBA00004762"/>
    </source>
</evidence>
<dbReference type="EMBL" id="DXBS01000045">
    <property type="protein sequence ID" value="HIZ24273.1"/>
    <property type="molecule type" value="Genomic_DNA"/>
</dbReference>
<reference evidence="17" key="2">
    <citation type="submission" date="2021-04" db="EMBL/GenBank/DDBJ databases">
        <authorList>
            <person name="Gilroy R."/>
        </authorList>
    </citation>
    <scope>NUCLEOTIDE SEQUENCE</scope>
    <source>
        <strain evidence="17">CHK33-5263</strain>
    </source>
</reference>
<comment type="subunit">
    <text evidence="5 14 15">Homodimer.</text>
</comment>
<dbReference type="PANTHER" id="PTHR42979:SF1">
    <property type="entry name" value="3-ISOPROPYLMALATE DEHYDROGENASE"/>
    <property type="match status" value="1"/>
</dbReference>
<comment type="caution">
    <text evidence="14">Lacks conserved residue(s) required for the propagation of feature annotation.</text>
</comment>
<dbReference type="GO" id="GO:0005829">
    <property type="term" value="C:cytosol"/>
    <property type="evidence" value="ECO:0007669"/>
    <property type="project" value="TreeGrafter"/>
</dbReference>
<feature type="binding site" evidence="14">
    <location>
        <position position="100"/>
    </location>
    <ligand>
        <name>substrate</name>
    </ligand>
</feature>
<feature type="site" description="Important for catalysis" evidence="14">
    <location>
        <position position="196"/>
    </location>
</feature>
<keyword evidence="14" id="KW-0963">Cytoplasm</keyword>
<comment type="pathway">
    <text evidence="3 14 15">Amino-acid biosynthesis; L-leucine biosynthesis; L-leucine from 3-methyl-2-oxobutanoate: step 3/4.</text>
</comment>
<organism evidence="17 18">
    <name type="scientific">Candidatus Gallimonas intestinigallinarum</name>
    <dbReference type="NCBI Taxonomy" id="2838604"/>
    <lineage>
        <taxon>Bacteria</taxon>
        <taxon>Bacillati</taxon>
        <taxon>Bacillota</taxon>
        <taxon>Clostridia</taxon>
        <taxon>Candidatus Gallimonas</taxon>
    </lineage>
</organism>
<dbReference type="PROSITE" id="PS00470">
    <property type="entry name" value="IDH_IMDH"/>
    <property type="match status" value="1"/>
</dbReference>
<comment type="similarity">
    <text evidence="4 14">Belongs to the isocitrate and isopropylmalate dehydrogenases family. LeuB type 1 subfamily.</text>
</comment>
<feature type="binding site" evidence="14">
    <location>
        <position position="229"/>
    </location>
    <ligand>
        <name>substrate</name>
    </ligand>
</feature>
<accession>A0A9D2DWG2</accession>
<evidence type="ECO:0000256" key="4">
    <source>
        <dbReference type="ARBA" id="ARBA00008319"/>
    </source>
</evidence>
<keyword evidence="11 14" id="KW-0520">NAD</keyword>
<feature type="binding site" evidence="14">
    <location>
        <position position="139"/>
    </location>
    <ligand>
        <name>substrate</name>
    </ligand>
</feature>
<evidence type="ECO:0000313" key="17">
    <source>
        <dbReference type="EMBL" id="HIZ24273.1"/>
    </source>
</evidence>
<comment type="subcellular location">
    <subcellularLocation>
        <location evidence="14">Cytoplasm</location>
    </subcellularLocation>
</comment>
<evidence type="ECO:0000256" key="12">
    <source>
        <dbReference type="ARBA" id="ARBA00023211"/>
    </source>
</evidence>
<evidence type="ECO:0000313" key="18">
    <source>
        <dbReference type="Proteomes" id="UP000824044"/>
    </source>
</evidence>
<dbReference type="SMART" id="SM01329">
    <property type="entry name" value="Iso_dh"/>
    <property type="match status" value="1"/>
</dbReference>
<name>A0A9D2DWG2_9FIRM</name>
<dbReference type="Gene3D" id="3.40.718.10">
    <property type="entry name" value="Isopropylmalate Dehydrogenase"/>
    <property type="match status" value="1"/>
</dbReference>
<feature type="binding site" evidence="14">
    <location>
        <position position="257"/>
    </location>
    <ligand>
        <name>Mg(2+)</name>
        <dbReference type="ChEBI" id="CHEBI:18420"/>
    </ligand>
</feature>
<comment type="caution">
    <text evidence="17">The sequence shown here is derived from an EMBL/GenBank/DDBJ whole genome shotgun (WGS) entry which is preliminary data.</text>
</comment>
<evidence type="ECO:0000256" key="11">
    <source>
        <dbReference type="ARBA" id="ARBA00023027"/>
    </source>
</evidence>
<dbReference type="GO" id="GO:0009098">
    <property type="term" value="P:L-leucine biosynthetic process"/>
    <property type="evidence" value="ECO:0007669"/>
    <property type="project" value="UniProtKB-UniRule"/>
</dbReference>
<evidence type="ECO:0000256" key="7">
    <source>
        <dbReference type="ARBA" id="ARBA00022605"/>
    </source>
</evidence>
<dbReference type="InterPro" id="IPR019818">
    <property type="entry name" value="IsoCit/isopropylmalate_DH_CS"/>
</dbReference>
<keyword evidence="7 14" id="KW-0028">Amino-acid biosynthesis</keyword>
<dbReference type="GO" id="GO:0000287">
    <property type="term" value="F:magnesium ion binding"/>
    <property type="evidence" value="ECO:0007669"/>
    <property type="project" value="InterPro"/>
</dbReference>
<dbReference type="InterPro" id="IPR024084">
    <property type="entry name" value="IsoPropMal-DH-like_dom"/>
</dbReference>
<dbReference type="SUPFAM" id="SSF53659">
    <property type="entry name" value="Isocitrate/Isopropylmalate dehydrogenase-like"/>
    <property type="match status" value="1"/>
</dbReference>
<comment type="cofactor">
    <cofactor evidence="14 15">
        <name>Mg(2+)</name>
        <dbReference type="ChEBI" id="CHEBI:18420"/>
    </cofactor>
    <cofactor evidence="14 15">
        <name>Mn(2+)</name>
        <dbReference type="ChEBI" id="CHEBI:29035"/>
    </cofactor>
    <text evidence="14 15">Binds 1 Mg(2+) or Mn(2+) ion per subunit.</text>
</comment>
<comment type="catalytic activity">
    <reaction evidence="1 14 15">
        <text>(2R,3S)-3-isopropylmalate + NAD(+) = 4-methyl-2-oxopentanoate + CO2 + NADH</text>
        <dbReference type="Rhea" id="RHEA:32271"/>
        <dbReference type="ChEBI" id="CHEBI:16526"/>
        <dbReference type="ChEBI" id="CHEBI:17865"/>
        <dbReference type="ChEBI" id="CHEBI:35121"/>
        <dbReference type="ChEBI" id="CHEBI:57540"/>
        <dbReference type="ChEBI" id="CHEBI:57945"/>
        <dbReference type="EC" id="1.1.1.85"/>
    </reaction>
</comment>
<comment type="cofactor">
    <cofactor evidence="2">
        <name>Mn(2+)</name>
        <dbReference type="ChEBI" id="CHEBI:29035"/>
    </cofactor>
</comment>
<dbReference type="GO" id="GO:0003862">
    <property type="term" value="F:3-isopropylmalate dehydrogenase activity"/>
    <property type="evidence" value="ECO:0007669"/>
    <property type="project" value="UniProtKB-UniRule"/>
</dbReference>
<evidence type="ECO:0000256" key="14">
    <source>
        <dbReference type="HAMAP-Rule" id="MF_01033"/>
    </source>
</evidence>
<protein>
    <recommendedName>
        <fullName evidence="14">3-isopropylmalate dehydrogenase</fullName>
        <ecNumber evidence="14">1.1.1.85</ecNumber>
    </recommendedName>
    <alternativeName>
        <fullName evidence="14">3-IPM-DH</fullName>
    </alternativeName>
    <alternativeName>
        <fullName evidence="14">Beta-IPM dehydrogenase</fullName>
        <shortName evidence="14">IMDH</shortName>
    </alternativeName>
</protein>
<feature type="binding site" evidence="14">
    <location>
        <position position="229"/>
    </location>
    <ligand>
        <name>Mg(2+)</name>
        <dbReference type="ChEBI" id="CHEBI:18420"/>
    </ligand>
</feature>
<dbReference type="EC" id="1.1.1.85" evidence="14"/>
<keyword evidence="10 14" id="KW-0560">Oxidoreductase</keyword>
<evidence type="ECO:0000256" key="2">
    <source>
        <dbReference type="ARBA" id="ARBA00001936"/>
    </source>
</evidence>
<dbReference type="NCBIfam" id="TIGR00169">
    <property type="entry name" value="leuB"/>
    <property type="match status" value="1"/>
</dbReference>
<gene>
    <name evidence="14 17" type="primary">leuB</name>
    <name evidence="17" type="ORF">H9812_02200</name>
</gene>
<evidence type="ECO:0000256" key="13">
    <source>
        <dbReference type="ARBA" id="ARBA00023304"/>
    </source>
</evidence>